<protein>
    <submittedName>
        <fullName evidence="1">Uncharacterized protein</fullName>
    </submittedName>
</protein>
<accession>A0A2Z4FPT5</accession>
<organism evidence="1 2">
    <name type="scientific">Bradymonas sediminis</name>
    <dbReference type="NCBI Taxonomy" id="1548548"/>
    <lineage>
        <taxon>Bacteria</taxon>
        <taxon>Deltaproteobacteria</taxon>
        <taxon>Bradymonadales</taxon>
        <taxon>Bradymonadaceae</taxon>
        <taxon>Bradymonas</taxon>
    </lineage>
</organism>
<evidence type="ECO:0000313" key="1">
    <source>
        <dbReference type="EMBL" id="AWV91037.1"/>
    </source>
</evidence>
<name>A0A2Z4FPT5_9DELT</name>
<dbReference type="Proteomes" id="UP000249799">
    <property type="component" value="Chromosome"/>
</dbReference>
<dbReference type="AlphaFoldDB" id="A0A2Z4FPT5"/>
<keyword evidence="2" id="KW-1185">Reference proteome</keyword>
<reference evidence="1 2" key="1">
    <citation type="submission" date="2018-06" db="EMBL/GenBank/DDBJ databases">
        <title>Lujinxingia sediminis gen. nov. sp. nov., a new facultative anaerobic member of the class Deltaproteobacteria, and proposal of Lujinxingaceae fam. nov.</title>
        <authorList>
            <person name="Guo L.-Y."/>
            <person name="Li C.-M."/>
            <person name="Wang S."/>
            <person name="Du Z.-J."/>
        </authorList>
    </citation>
    <scope>NUCLEOTIDE SEQUENCE [LARGE SCALE GENOMIC DNA]</scope>
    <source>
        <strain evidence="1 2">FA350</strain>
    </source>
</reference>
<proteinExistence type="predicted"/>
<evidence type="ECO:0000313" key="2">
    <source>
        <dbReference type="Proteomes" id="UP000249799"/>
    </source>
</evidence>
<dbReference type="KEGG" id="bsed:DN745_17555"/>
<dbReference type="RefSeq" id="WP_111336928.1">
    <property type="nucleotide sequence ID" value="NZ_CP030032.1"/>
</dbReference>
<dbReference type="EMBL" id="CP030032">
    <property type="protein sequence ID" value="AWV91037.1"/>
    <property type="molecule type" value="Genomic_DNA"/>
</dbReference>
<gene>
    <name evidence="1" type="ORF">DN745_17555</name>
</gene>
<sequence length="290" mass="32949">MEILEAPEEAWAEEYEWSEGERFELKVPQDRSARVMLLPLWGWVRVVYRYRFTWHVADADTIDRIDADVFEGPGGRVLVVAQYDGVEEELPFGEDDYTHNSGANVWEAPARVAEVPLELVDVGGRREFQNWLLDGVAPVASHWHRSRDIGIDARFEKVSVVDPAELADWLVEAATELKEELGLGWRTRDISVADAPRMVVHYPDGRFQIGAVAAWALGYEGRVGGVDFMMVLVFERWRSGKLRQHGQMVWGDAIEAVVDAYGEEGLARLLTGVLFERNAWKLQGMMYPSE</sequence>